<dbReference type="PANTHER" id="PTHR38108:SF1">
    <property type="entry name" value="UPF0319 PROTEIN YCCT"/>
    <property type="match status" value="1"/>
</dbReference>
<keyword evidence="5" id="KW-1185">Reference proteome</keyword>
<gene>
    <name evidence="4" type="ORF">SAMN04488540_12055</name>
</gene>
<dbReference type="OrthoDB" id="6401635at2"/>
<sequence>MKTLFSAMIIATSAFSASAATLSLPSSVWATSLNGEPVSPFASELPIGNGTQVVELRYSELLQLNPEDHEMVTSAPLYLSFNEDGSEQYQLLLPDLEDEQAVRQFAAKPRFTLRSEHGTLTSSQLGLSDMLVAFARMQAQHH</sequence>
<feature type="signal peptide" evidence="3">
    <location>
        <begin position="1"/>
        <end position="19"/>
    </location>
</feature>
<dbReference type="InterPro" id="IPR018635">
    <property type="entry name" value="UPF0319"/>
</dbReference>
<evidence type="ECO:0000256" key="3">
    <source>
        <dbReference type="SAM" id="SignalP"/>
    </source>
</evidence>
<reference evidence="5" key="1">
    <citation type="submission" date="2016-10" db="EMBL/GenBank/DDBJ databases">
        <authorList>
            <person name="Varghese N."/>
            <person name="Submissions S."/>
        </authorList>
    </citation>
    <scope>NUCLEOTIDE SEQUENCE [LARGE SCALE GENOMIC DNA]</scope>
    <source>
        <strain evidence="5">DSM 23317</strain>
    </source>
</reference>
<evidence type="ECO:0008006" key="6">
    <source>
        <dbReference type="Google" id="ProtNLM"/>
    </source>
</evidence>
<evidence type="ECO:0000256" key="2">
    <source>
        <dbReference type="ARBA" id="ARBA00022729"/>
    </source>
</evidence>
<name>A0A1G8ZPJ5_9GAMM</name>
<organism evidence="4 5">
    <name type="scientific">Ferrimonas sediminum</name>
    <dbReference type="NCBI Taxonomy" id="718193"/>
    <lineage>
        <taxon>Bacteria</taxon>
        <taxon>Pseudomonadati</taxon>
        <taxon>Pseudomonadota</taxon>
        <taxon>Gammaproteobacteria</taxon>
        <taxon>Alteromonadales</taxon>
        <taxon>Ferrimonadaceae</taxon>
        <taxon>Ferrimonas</taxon>
    </lineage>
</organism>
<dbReference type="AlphaFoldDB" id="A0A1G8ZPJ5"/>
<dbReference type="RefSeq" id="WP_090367814.1">
    <property type="nucleotide sequence ID" value="NZ_FNEM01000020.1"/>
</dbReference>
<feature type="chain" id="PRO_5011586289" description="DUF2057 domain-containing protein" evidence="3">
    <location>
        <begin position="20"/>
        <end position="142"/>
    </location>
</feature>
<dbReference type="Pfam" id="PF09829">
    <property type="entry name" value="DUF2057"/>
    <property type="match status" value="1"/>
</dbReference>
<dbReference type="EMBL" id="FNEM01000020">
    <property type="protein sequence ID" value="SDK16285.1"/>
    <property type="molecule type" value="Genomic_DNA"/>
</dbReference>
<comment type="similarity">
    <text evidence="1">Belongs to the UPF0319 family.</text>
</comment>
<evidence type="ECO:0000256" key="1">
    <source>
        <dbReference type="ARBA" id="ARBA00008490"/>
    </source>
</evidence>
<evidence type="ECO:0000313" key="4">
    <source>
        <dbReference type="EMBL" id="SDK16285.1"/>
    </source>
</evidence>
<evidence type="ECO:0000313" key="5">
    <source>
        <dbReference type="Proteomes" id="UP000199527"/>
    </source>
</evidence>
<protein>
    <recommendedName>
        <fullName evidence="6">DUF2057 domain-containing protein</fullName>
    </recommendedName>
</protein>
<keyword evidence="2 3" id="KW-0732">Signal</keyword>
<proteinExistence type="inferred from homology"/>
<dbReference type="PANTHER" id="PTHR38108">
    <property type="entry name" value="UPF0319 PROTEIN YCCT"/>
    <property type="match status" value="1"/>
</dbReference>
<dbReference type="Proteomes" id="UP000199527">
    <property type="component" value="Unassembled WGS sequence"/>
</dbReference>
<accession>A0A1G8ZPJ5</accession>